<protein>
    <submittedName>
        <fullName evidence="1">Uncharacterized protein</fullName>
    </submittedName>
</protein>
<keyword evidence="2" id="KW-1185">Reference proteome</keyword>
<gene>
    <name evidence="1" type="ORF">D0Y65_021330</name>
</gene>
<dbReference type="Proteomes" id="UP000289340">
    <property type="component" value="Chromosome 8"/>
</dbReference>
<comment type="caution">
    <text evidence="1">The sequence shown here is derived from an EMBL/GenBank/DDBJ whole genome shotgun (WGS) entry which is preliminary data.</text>
</comment>
<evidence type="ECO:0000313" key="2">
    <source>
        <dbReference type="Proteomes" id="UP000289340"/>
    </source>
</evidence>
<proteinExistence type="predicted"/>
<accession>A0A445JIM4</accession>
<name>A0A445JIM4_GLYSO</name>
<dbReference type="EMBL" id="QZWG01000008">
    <property type="protein sequence ID" value="RZB98315.1"/>
    <property type="molecule type" value="Genomic_DNA"/>
</dbReference>
<dbReference type="AlphaFoldDB" id="A0A445JIM4"/>
<evidence type="ECO:0000313" key="1">
    <source>
        <dbReference type="EMBL" id="RZB98315.1"/>
    </source>
</evidence>
<reference evidence="1 2" key="1">
    <citation type="submission" date="2018-09" db="EMBL/GenBank/DDBJ databases">
        <title>A high-quality reference genome of wild soybean provides a powerful tool to mine soybean genomes.</title>
        <authorList>
            <person name="Xie M."/>
            <person name="Chung C.Y.L."/>
            <person name="Li M.-W."/>
            <person name="Wong F.-L."/>
            <person name="Chan T.-F."/>
            <person name="Lam H.-M."/>
        </authorList>
    </citation>
    <scope>NUCLEOTIDE SEQUENCE [LARGE SCALE GENOMIC DNA]</scope>
    <source>
        <strain evidence="2">cv. W05</strain>
        <tissue evidence="1">Hypocotyl of etiolated seedlings</tissue>
    </source>
</reference>
<sequence length="64" mass="7268">MAPVSRDLISNTLNIVHAPSLGKYLCLKFIHGRSKIVDFLLVERIHNPWPRGRGSFLTKQVNIV</sequence>
<organism evidence="1 2">
    <name type="scientific">Glycine soja</name>
    <name type="common">Wild soybean</name>
    <dbReference type="NCBI Taxonomy" id="3848"/>
    <lineage>
        <taxon>Eukaryota</taxon>
        <taxon>Viridiplantae</taxon>
        <taxon>Streptophyta</taxon>
        <taxon>Embryophyta</taxon>
        <taxon>Tracheophyta</taxon>
        <taxon>Spermatophyta</taxon>
        <taxon>Magnoliopsida</taxon>
        <taxon>eudicotyledons</taxon>
        <taxon>Gunneridae</taxon>
        <taxon>Pentapetalae</taxon>
        <taxon>rosids</taxon>
        <taxon>fabids</taxon>
        <taxon>Fabales</taxon>
        <taxon>Fabaceae</taxon>
        <taxon>Papilionoideae</taxon>
        <taxon>50 kb inversion clade</taxon>
        <taxon>NPAAA clade</taxon>
        <taxon>indigoferoid/millettioid clade</taxon>
        <taxon>Phaseoleae</taxon>
        <taxon>Glycine</taxon>
        <taxon>Glycine subgen. Soja</taxon>
    </lineage>
</organism>